<evidence type="ECO:0000256" key="2">
    <source>
        <dbReference type="ARBA" id="ARBA00022729"/>
    </source>
</evidence>
<dbReference type="InterPro" id="IPR024930">
    <property type="entry name" value="Skp_dom_sf"/>
</dbReference>
<sequence length="170" mass="19701">MKKLFLGVFLFMCLTCLLLTPVLAKELRLGVVDMEDIINKSPEYKRIEAALKKKSEELGRPLQQKEQELSAQIQEFQKQAQAGIIKDEARKRKESEFQKKIEEIQKSRDTAARAFQESYQKEMQPLMDKLQKAIAQVAEQNNLDVVFPKAGVYVRDKSLDITEKVREQLK</sequence>
<evidence type="ECO:0000313" key="3">
    <source>
        <dbReference type="EMBL" id="HGF34881.1"/>
    </source>
</evidence>
<dbReference type="PANTHER" id="PTHR35089">
    <property type="entry name" value="CHAPERONE PROTEIN SKP"/>
    <property type="match status" value="1"/>
</dbReference>
<comment type="similarity">
    <text evidence="1">Belongs to the Skp family.</text>
</comment>
<dbReference type="AlphaFoldDB" id="A0A7C3V0R8"/>
<accession>A0A7C3V0R8</accession>
<dbReference type="GO" id="GO:0005829">
    <property type="term" value="C:cytosol"/>
    <property type="evidence" value="ECO:0007669"/>
    <property type="project" value="TreeGrafter"/>
</dbReference>
<dbReference type="GO" id="GO:0050821">
    <property type="term" value="P:protein stabilization"/>
    <property type="evidence" value="ECO:0007669"/>
    <property type="project" value="TreeGrafter"/>
</dbReference>
<dbReference type="InterPro" id="IPR005632">
    <property type="entry name" value="Chaperone_Skp"/>
</dbReference>
<dbReference type="PANTHER" id="PTHR35089:SF1">
    <property type="entry name" value="CHAPERONE PROTEIN SKP"/>
    <property type="match status" value="1"/>
</dbReference>
<protein>
    <submittedName>
        <fullName evidence="3">OmpH family outer membrane protein</fullName>
    </submittedName>
</protein>
<evidence type="ECO:0000256" key="1">
    <source>
        <dbReference type="ARBA" id="ARBA00009091"/>
    </source>
</evidence>
<dbReference type="GO" id="GO:0051082">
    <property type="term" value="F:unfolded protein binding"/>
    <property type="evidence" value="ECO:0007669"/>
    <property type="project" value="InterPro"/>
</dbReference>
<dbReference type="SMART" id="SM00935">
    <property type="entry name" value="OmpH"/>
    <property type="match status" value="1"/>
</dbReference>
<proteinExistence type="inferred from homology"/>
<name>A0A7C3V0R8_9BACT</name>
<dbReference type="Gene3D" id="3.30.910.20">
    <property type="entry name" value="Skp domain"/>
    <property type="match status" value="1"/>
</dbReference>
<reference evidence="3" key="1">
    <citation type="journal article" date="2020" name="mSystems">
        <title>Genome- and Community-Level Interaction Insights into Carbon Utilization and Element Cycling Functions of Hydrothermarchaeota in Hydrothermal Sediment.</title>
        <authorList>
            <person name="Zhou Z."/>
            <person name="Liu Y."/>
            <person name="Xu W."/>
            <person name="Pan J."/>
            <person name="Luo Z.H."/>
            <person name="Li M."/>
        </authorList>
    </citation>
    <scope>NUCLEOTIDE SEQUENCE [LARGE SCALE GENOMIC DNA]</scope>
    <source>
        <strain evidence="3">SpSt-897</strain>
    </source>
</reference>
<gene>
    <name evidence="3" type="ORF">ENW96_10920</name>
</gene>
<keyword evidence="2" id="KW-0732">Signal</keyword>
<organism evidence="3">
    <name type="scientific">Desulfobacca acetoxidans</name>
    <dbReference type="NCBI Taxonomy" id="60893"/>
    <lineage>
        <taxon>Bacteria</taxon>
        <taxon>Pseudomonadati</taxon>
        <taxon>Thermodesulfobacteriota</taxon>
        <taxon>Desulfobaccia</taxon>
        <taxon>Desulfobaccales</taxon>
        <taxon>Desulfobaccaceae</taxon>
        <taxon>Desulfobacca</taxon>
    </lineage>
</organism>
<dbReference type="EMBL" id="DTMF01000266">
    <property type="protein sequence ID" value="HGF34881.1"/>
    <property type="molecule type" value="Genomic_DNA"/>
</dbReference>
<dbReference type="SUPFAM" id="SSF111384">
    <property type="entry name" value="OmpH-like"/>
    <property type="match status" value="1"/>
</dbReference>
<dbReference type="Pfam" id="PF03938">
    <property type="entry name" value="OmpH"/>
    <property type="match status" value="1"/>
</dbReference>
<comment type="caution">
    <text evidence="3">The sequence shown here is derived from an EMBL/GenBank/DDBJ whole genome shotgun (WGS) entry which is preliminary data.</text>
</comment>